<dbReference type="OrthoDB" id="251770at2759"/>
<feature type="domain" description="BRCT" evidence="3">
    <location>
        <begin position="111"/>
        <end position="200"/>
    </location>
</feature>
<dbReference type="Pfam" id="PF12738">
    <property type="entry name" value="PTCB-BRCT"/>
    <property type="match status" value="2"/>
</dbReference>
<dbReference type="InterPro" id="IPR059215">
    <property type="entry name" value="BRCT2_TopBP1-like"/>
</dbReference>
<dbReference type="Gene3D" id="3.40.50.10190">
    <property type="entry name" value="BRCT domain"/>
    <property type="match status" value="4"/>
</dbReference>
<protein>
    <recommendedName>
        <fullName evidence="3">BRCT domain-containing protein</fullName>
    </recommendedName>
</protein>
<gene>
    <name evidence="4" type="ORF">sscle_07g059550</name>
</gene>
<feature type="domain" description="BRCT" evidence="3">
    <location>
        <begin position="312"/>
        <end position="407"/>
    </location>
</feature>
<feature type="compositionally biased region" description="Basic and acidic residues" evidence="2">
    <location>
        <begin position="284"/>
        <end position="296"/>
    </location>
</feature>
<feature type="region of interest" description="Disordered" evidence="2">
    <location>
        <begin position="208"/>
        <end position="236"/>
    </location>
</feature>
<feature type="region of interest" description="Disordered" evidence="2">
    <location>
        <begin position="780"/>
        <end position="829"/>
    </location>
</feature>
<dbReference type="CDD" id="cd17731">
    <property type="entry name" value="BRCT_TopBP1_rpt2_like"/>
    <property type="match status" value="1"/>
</dbReference>
<feature type="compositionally biased region" description="Low complexity" evidence="2">
    <location>
        <begin position="540"/>
        <end position="554"/>
    </location>
</feature>
<reference evidence="5" key="1">
    <citation type="journal article" date="2017" name="Genome Biol. Evol.">
        <title>The complete genome sequence of the phytopathogenic fungus Sclerotinia sclerotiorum reveals insights into the genome architecture of broad host range pathogens.</title>
        <authorList>
            <person name="Derbyshire M."/>
            <person name="Denton-Giles M."/>
            <person name="Hegedus D."/>
            <person name="Seifbarghy S."/>
            <person name="Rollins J."/>
            <person name="van Kan J."/>
            <person name="Seidl M.F."/>
            <person name="Faino L."/>
            <person name="Mbengue M."/>
            <person name="Navaud O."/>
            <person name="Raffaele S."/>
            <person name="Hammond-Kosack K."/>
            <person name="Heard S."/>
            <person name="Oliver R."/>
        </authorList>
    </citation>
    <scope>NUCLEOTIDE SEQUENCE [LARGE SCALE GENOMIC DNA]</scope>
    <source>
        <strain evidence="5">ATCC 18683 / 1980 / Ss-1</strain>
    </source>
</reference>
<dbReference type="InterPro" id="IPR001357">
    <property type="entry name" value="BRCT_dom"/>
</dbReference>
<accession>A0A1D9Q8D3</accession>
<evidence type="ECO:0000256" key="1">
    <source>
        <dbReference type="ARBA" id="ARBA00022737"/>
    </source>
</evidence>
<dbReference type="SUPFAM" id="SSF52113">
    <property type="entry name" value="BRCT domain"/>
    <property type="match status" value="4"/>
</dbReference>
<feature type="compositionally biased region" description="Polar residues" evidence="2">
    <location>
        <begin position="612"/>
        <end position="632"/>
    </location>
</feature>
<evidence type="ECO:0000259" key="3">
    <source>
        <dbReference type="PROSITE" id="PS50172"/>
    </source>
</evidence>
<feature type="compositionally biased region" description="Basic and acidic residues" evidence="2">
    <location>
        <begin position="780"/>
        <end position="789"/>
    </location>
</feature>
<organism evidence="4 5">
    <name type="scientific">Sclerotinia sclerotiorum (strain ATCC 18683 / 1980 / Ss-1)</name>
    <name type="common">White mold</name>
    <name type="synonym">Whetzelinia sclerotiorum</name>
    <dbReference type="NCBI Taxonomy" id="665079"/>
    <lineage>
        <taxon>Eukaryota</taxon>
        <taxon>Fungi</taxon>
        <taxon>Dikarya</taxon>
        <taxon>Ascomycota</taxon>
        <taxon>Pezizomycotina</taxon>
        <taxon>Leotiomycetes</taxon>
        <taxon>Helotiales</taxon>
        <taxon>Sclerotiniaceae</taxon>
        <taxon>Sclerotinia</taxon>
    </lineage>
</organism>
<feature type="domain" description="BRCT" evidence="3">
    <location>
        <begin position="16"/>
        <end position="89"/>
    </location>
</feature>
<dbReference type="PROSITE" id="PS50172">
    <property type="entry name" value="BRCT"/>
    <property type="match status" value="4"/>
</dbReference>
<proteinExistence type="predicted"/>
<dbReference type="Pfam" id="PF00533">
    <property type="entry name" value="BRCT"/>
    <property type="match status" value="1"/>
</dbReference>
<dbReference type="EMBL" id="CP017820">
    <property type="protein sequence ID" value="APA11185.1"/>
    <property type="molecule type" value="Genomic_DNA"/>
</dbReference>
<feature type="region of interest" description="Disordered" evidence="2">
    <location>
        <begin position="511"/>
        <end position="566"/>
    </location>
</feature>
<dbReference type="CDD" id="cd18433">
    <property type="entry name" value="BRCT_Rad4_rpt3"/>
    <property type="match status" value="1"/>
</dbReference>
<dbReference type="VEuPathDB" id="FungiDB:sscle_07g059550"/>
<feature type="region of interest" description="Disordered" evidence="2">
    <location>
        <begin position="589"/>
        <end position="634"/>
    </location>
</feature>
<dbReference type="AlphaFoldDB" id="A0A1D9Q8D3"/>
<dbReference type="PANTHER" id="PTHR13561">
    <property type="entry name" value="DNA REPLICATION REGULATOR DPB11-RELATED"/>
    <property type="match status" value="1"/>
</dbReference>
<keyword evidence="1" id="KW-0677">Repeat</keyword>
<evidence type="ECO:0000313" key="4">
    <source>
        <dbReference type="EMBL" id="APA11185.1"/>
    </source>
</evidence>
<dbReference type="SMART" id="SM00292">
    <property type="entry name" value="BRCT"/>
    <property type="match status" value="4"/>
</dbReference>
<sequence>MDSIHEGYPDAATGDTTSQPLKGIIVCCTNVSDEKRAELIAQAEQMGANVRADLTVEVTHLVVGHWDSPKYHYAARFRPDIRPMTMDWIATVRNLWVNDHDIDMDLLERQHTLPTLTSLRISLTGCDDTAERQDIAEKIKANGGEYDGNLTKQITHLISFRTEGNKYKAAKSWGLRIVSAEWLLDSLERGMILNEKYYDPSLPIEERGKGSWDKNKPRINSSKKRAREQTLSGIEEGKRKLRRTASTKLNTQSQSIWGDIVGSGNKIQVSRSGIWDTCDSFGPAEKEQSEKSKEVTPPEAKTLDLVQEPNQPVGGIFYECRFWTHGFSAKHTQILGNHLVANDGKVLQNESDLSAPNARKWTYVIVPSHLPSSKYPNLSSEVEIITDWWVERCLHLKKYLEPDEHVLGRPFPKFPIEGFSDLKISSAAFTGIDILHVKRTTELLGGTYSEDMTPQSSVLVTKSLVSLRKDKLEHAQEWKIPIVTADWLWDSIKSGTKLPFAKYRYRAKKQPASAPISKKESKQRHVGNPEGTSNEDTGSKSRSSTLPSRSSSKPIRIAPLDESAFAPLETNSTPIKEEQYSVPLPIHLEPESSELTPPPPSKPEPLFEIPLNSHSANPTPTTNLHPSTTSEIPEQKSIDISSLLAKTKRPSCSSVSISNAKAITTDQNSNRPRQPRGKAIMGRALSNVSTASLASSVDSTATSGPAVIYPRPQELSNQNHESQDEMNKFMNLQGEREKLAKEIPPATQLGYSDKEGEEYRMMVQGIMEGKEKETIEKEMSMVREKERVKRGLGRKGTIGDFSNSESVGRKGGGTRTSGRIRRGGEGRVG</sequence>
<dbReference type="PANTHER" id="PTHR13561:SF20">
    <property type="entry name" value="DNA TOPOISOMERASE 2-BINDING PROTEIN 1"/>
    <property type="match status" value="1"/>
</dbReference>
<dbReference type="Proteomes" id="UP000177798">
    <property type="component" value="Chromosome 7"/>
</dbReference>
<dbReference type="InterPro" id="IPR036420">
    <property type="entry name" value="BRCT_dom_sf"/>
</dbReference>
<name>A0A1D9Q8D3_SCLS1</name>
<evidence type="ECO:0000313" key="5">
    <source>
        <dbReference type="Proteomes" id="UP000177798"/>
    </source>
</evidence>
<feature type="region of interest" description="Disordered" evidence="2">
    <location>
        <begin position="280"/>
        <end position="300"/>
    </location>
</feature>
<feature type="domain" description="BRCT" evidence="3">
    <location>
        <begin position="424"/>
        <end position="505"/>
    </location>
</feature>
<evidence type="ECO:0000256" key="2">
    <source>
        <dbReference type="SAM" id="MobiDB-lite"/>
    </source>
</evidence>